<dbReference type="Gene3D" id="1.10.1520.10">
    <property type="entry name" value="Ribonuclease III domain"/>
    <property type="match status" value="2"/>
</dbReference>
<proteinExistence type="predicted"/>
<dbReference type="GO" id="GO:0003723">
    <property type="term" value="F:RNA binding"/>
    <property type="evidence" value="ECO:0007669"/>
    <property type="project" value="UniProtKB-KW"/>
</dbReference>
<evidence type="ECO:0000313" key="8">
    <source>
        <dbReference type="WBParaSite" id="SBAD_0000254501-mRNA-1"/>
    </source>
</evidence>
<dbReference type="SUPFAM" id="SSF69065">
    <property type="entry name" value="RNase III domain-like"/>
    <property type="match status" value="2"/>
</dbReference>
<feature type="domain" description="RNase III" evidence="5">
    <location>
        <begin position="388"/>
        <end position="516"/>
    </location>
</feature>
<sequence length="604" mass="69890">MTDERWERFVSGLKSRLITNPTKRPSTVRVDQIDRRATDPSASVDGYPVIVHFGMRPAVLTYTGNPEYQKAWKQYVKFRHLLMMKPKLSTDDKAKLALKELHLQRLRAKASLKRDVTIEFSSKSFYMTGISSDMVQHGLMLLALFCHIRFHWSLRTFEQRIGYSFKSKRLLELAFTHPSYRSNYGTNPDHARNALSSCGFRQPTYGNKRVQQWYTKKRGINTLIDIMSRLGSKKVKQSQVSNNERLEFLGDAVVEFLSTVHLFFMFPNLEEGGLATYRSSLVQNKHLSVLAKKLCLDQFMLYAHGPDLCHESDMKHAMANAFEAVMGALFLDGGIDVVDRIYGETLFSVKDEPEMHYVWFHLPKHQLQEQEPGGDRHWIDKVDVLKLLTEFEKQTGIYFTHIRLLARALTRKSVGYNFLTLGHNQRLEFLGDTVLQLVTSEYLYKHFPDHHEGHLSLLRSCLVNNKTQSVICDDLGLAKYIIHPPIFLKTGTQDLRMKDKADLVEAFLGSLYVDKGLEWCKVFCKVCFYPRLKYFIISQKWNDPKSQLQQCCLTLRNPDGGEPDIPQYKVVRVEGPTNTRMYRVAVYFRGKRLAKGISNHPFYS</sequence>
<name>A0A183IFN4_9BILA</name>
<gene>
    <name evidence="6" type="ORF">SBAD_LOCUS2428</name>
</gene>
<dbReference type="OrthoDB" id="67027at2759"/>
<evidence type="ECO:0000256" key="1">
    <source>
        <dbReference type="ARBA" id="ARBA00022722"/>
    </source>
</evidence>
<dbReference type="SUPFAM" id="SSF54768">
    <property type="entry name" value="dsRNA-binding domain-like"/>
    <property type="match status" value="1"/>
</dbReference>
<keyword evidence="1" id="KW-0540">Nuclease</keyword>
<dbReference type="GO" id="GO:0031054">
    <property type="term" value="P:pre-miRNA processing"/>
    <property type="evidence" value="ECO:0007669"/>
    <property type="project" value="InterPro"/>
</dbReference>
<dbReference type="GO" id="GO:0004525">
    <property type="term" value="F:ribonuclease III activity"/>
    <property type="evidence" value="ECO:0007669"/>
    <property type="project" value="InterPro"/>
</dbReference>
<protein>
    <submittedName>
        <fullName evidence="8">RNase III domain-containing protein</fullName>
    </submittedName>
</protein>
<accession>A0A183IFN4</accession>
<dbReference type="CDD" id="cd19877">
    <property type="entry name" value="DSRM_RNAse_III_meta_like"/>
    <property type="match status" value="1"/>
</dbReference>
<dbReference type="Pfam" id="PF00636">
    <property type="entry name" value="Ribonuclease_3"/>
    <property type="match status" value="1"/>
</dbReference>
<evidence type="ECO:0000256" key="3">
    <source>
        <dbReference type="ARBA" id="ARBA00022801"/>
    </source>
</evidence>
<keyword evidence="7" id="KW-1185">Reference proteome</keyword>
<evidence type="ECO:0000313" key="7">
    <source>
        <dbReference type="Proteomes" id="UP000270296"/>
    </source>
</evidence>
<keyword evidence="2" id="KW-0255">Endonuclease</keyword>
<dbReference type="Pfam" id="PF14622">
    <property type="entry name" value="Ribonucleas_3_3"/>
    <property type="match status" value="1"/>
</dbReference>
<dbReference type="SMART" id="SM00535">
    <property type="entry name" value="RIBOc"/>
    <property type="match status" value="2"/>
</dbReference>
<dbReference type="Pfam" id="PF00035">
    <property type="entry name" value="dsrm"/>
    <property type="match status" value="1"/>
</dbReference>
<keyword evidence="4" id="KW-0694">RNA-binding</keyword>
<dbReference type="AlphaFoldDB" id="A0A183IFN4"/>
<organism evidence="8">
    <name type="scientific">Soboliphyme baturini</name>
    <dbReference type="NCBI Taxonomy" id="241478"/>
    <lineage>
        <taxon>Eukaryota</taxon>
        <taxon>Metazoa</taxon>
        <taxon>Ecdysozoa</taxon>
        <taxon>Nematoda</taxon>
        <taxon>Enoplea</taxon>
        <taxon>Dorylaimia</taxon>
        <taxon>Dioctophymatida</taxon>
        <taxon>Dioctophymatoidea</taxon>
        <taxon>Soboliphymatidae</taxon>
        <taxon>Soboliphyme</taxon>
    </lineage>
</organism>
<dbReference type="CDD" id="cd00593">
    <property type="entry name" value="RIBOc"/>
    <property type="match status" value="2"/>
</dbReference>
<dbReference type="Gene3D" id="3.30.160.20">
    <property type="match status" value="1"/>
</dbReference>
<dbReference type="GO" id="GO:0070877">
    <property type="term" value="C:microprocessor complex"/>
    <property type="evidence" value="ECO:0007669"/>
    <property type="project" value="TreeGrafter"/>
</dbReference>
<dbReference type="Proteomes" id="UP000270296">
    <property type="component" value="Unassembled WGS sequence"/>
</dbReference>
<dbReference type="PANTHER" id="PTHR11207:SF0">
    <property type="entry name" value="RIBONUCLEASE 3"/>
    <property type="match status" value="1"/>
</dbReference>
<dbReference type="FunFam" id="1.10.1520.10:FF:000002">
    <property type="entry name" value="Drosha ribonuclease III"/>
    <property type="match status" value="1"/>
</dbReference>
<reference evidence="8" key="1">
    <citation type="submission" date="2016-06" db="UniProtKB">
        <authorList>
            <consortium name="WormBaseParasite"/>
        </authorList>
    </citation>
    <scope>IDENTIFICATION</scope>
</reference>
<dbReference type="WBParaSite" id="SBAD_0000254501-mRNA-1">
    <property type="protein sequence ID" value="SBAD_0000254501-mRNA-1"/>
    <property type="gene ID" value="SBAD_0000254501"/>
</dbReference>
<feature type="domain" description="RNase III" evidence="5">
    <location>
        <begin position="154"/>
        <end position="334"/>
    </location>
</feature>
<evidence type="ECO:0000313" key="6">
    <source>
        <dbReference type="EMBL" id="VDO97599.1"/>
    </source>
</evidence>
<evidence type="ECO:0000256" key="4">
    <source>
        <dbReference type="ARBA" id="ARBA00022884"/>
    </source>
</evidence>
<evidence type="ECO:0000259" key="5">
    <source>
        <dbReference type="PROSITE" id="PS50142"/>
    </source>
</evidence>
<dbReference type="InterPro" id="IPR044442">
    <property type="entry name" value="RNAse_III_DSRM__animal"/>
</dbReference>
<dbReference type="PROSITE" id="PS50142">
    <property type="entry name" value="RNASE_3_2"/>
    <property type="match status" value="2"/>
</dbReference>
<dbReference type="InterPro" id="IPR014720">
    <property type="entry name" value="dsRBD_dom"/>
</dbReference>
<dbReference type="GO" id="GO:0031053">
    <property type="term" value="P:primary miRNA processing"/>
    <property type="evidence" value="ECO:0007669"/>
    <property type="project" value="TreeGrafter"/>
</dbReference>
<dbReference type="InterPro" id="IPR036389">
    <property type="entry name" value="RNase_III_sf"/>
</dbReference>
<dbReference type="PANTHER" id="PTHR11207">
    <property type="entry name" value="RIBONUCLEASE III"/>
    <property type="match status" value="1"/>
</dbReference>
<dbReference type="EMBL" id="UZAM01007222">
    <property type="protein sequence ID" value="VDO97599.1"/>
    <property type="molecule type" value="Genomic_DNA"/>
</dbReference>
<keyword evidence="3" id="KW-0378">Hydrolase</keyword>
<dbReference type="Pfam" id="PF26050">
    <property type="entry name" value="Helical_CED_Drosha"/>
    <property type="match status" value="1"/>
</dbReference>
<reference evidence="6 7" key="2">
    <citation type="submission" date="2018-11" db="EMBL/GenBank/DDBJ databases">
        <authorList>
            <consortium name="Pathogen Informatics"/>
        </authorList>
    </citation>
    <scope>NUCLEOTIDE SEQUENCE [LARGE SCALE GENOMIC DNA]</scope>
</reference>
<dbReference type="InterPro" id="IPR058938">
    <property type="entry name" value="Helical_CED_Drosha"/>
</dbReference>
<evidence type="ECO:0000256" key="2">
    <source>
        <dbReference type="ARBA" id="ARBA00022759"/>
    </source>
</evidence>
<dbReference type="InterPro" id="IPR000999">
    <property type="entry name" value="RNase_III_dom"/>
</dbReference>
<dbReference type="PROSITE" id="PS00517">
    <property type="entry name" value="RNASE_3_1"/>
    <property type="match status" value="1"/>
</dbReference>